<evidence type="ECO:0000313" key="2">
    <source>
        <dbReference type="Proteomes" id="UP001177003"/>
    </source>
</evidence>
<dbReference type="PANTHER" id="PTHR34835">
    <property type="entry name" value="OS07G0283600 PROTEIN-RELATED"/>
    <property type="match status" value="1"/>
</dbReference>
<gene>
    <name evidence="1" type="ORF">LSALG_LOCUS38364</name>
</gene>
<organism evidence="1 2">
    <name type="scientific">Lactuca saligna</name>
    <name type="common">Willowleaf lettuce</name>
    <dbReference type="NCBI Taxonomy" id="75948"/>
    <lineage>
        <taxon>Eukaryota</taxon>
        <taxon>Viridiplantae</taxon>
        <taxon>Streptophyta</taxon>
        <taxon>Embryophyta</taxon>
        <taxon>Tracheophyta</taxon>
        <taxon>Spermatophyta</taxon>
        <taxon>Magnoliopsida</taxon>
        <taxon>eudicotyledons</taxon>
        <taxon>Gunneridae</taxon>
        <taxon>Pentapetalae</taxon>
        <taxon>asterids</taxon>
        <taxon>campanulids</taxon>
        <taxon>Asterales</taxon>
        <taxon>Asteraceae</taxon>
        <taxon>Cichorioideae</taxon>
        <taxon>Cichorieae</taxon>
        <taxon>Lactucinae</taxon>
        <taxon>Lactuca</taxon>
    </lineage>
</organism>
<accession>A0AA35ZVK1</accession>
<proteinExistence type="predicted"/>
<protein>
    <submittedName>
        <fullName evidence="1">Uncharacterized protein</fullName>
    </submittedName>
</protein>
<name>A0AA35ZVK1_LACSI</name>
<dbReference type="EMBL" id="OX465084">
    <property type="protein sequence ID" value="CAI9299670.1"/>
    <property type="molecule type" value="Genomic_DNA"/>
</dbReference>
<dbReference type="AlphaFoldDB" id="A0AA35ZVK1"/>
<dbReference type="Proteomes" id="UP001177003">
    <property type="component" value="Chromosome 8"/>
</dbReference>
<dbReference type="PANTHER" id="PTHR34835:SF90">
    <property type="entry name" value="AMINOTRANSFERASE-LIKE PLANT MOBILE DOMAIN-CONTAINING PROTEIN"/>
    <property type="match status" value="1"/>
</dbReference>
<keyword evidence="2" id="KW-1185">Reference proteome</keyword>
<sequence>MGFGSLLNIDMDTSPGLLKYYLLDHYDPDSSRLVLENLVITITKDTVHDMLGSPNVGEDLLSMVSYEKDKEVLKEWKSQYDKKKGFNGEEYLKRIKNTKQDSLMFRLNFMTLFINSFVESTLSGTNQINVVNKLVLVKDLSKIDWCKYILDCLVSKKQLWRRDDKTCYYSGPILVLTVRFLSRLDI</sequence>
<evidence type="ECO:0000313" key="1">
    <source>
        <dbReference type="EMBL" id="CAI9299670.1"/>
    </source>
</evidence>
<reference evidence="1" key="1">
    <citation type="submission" date="2023-04" db="EMBL/GenBank/DDBJ databases">
        <authorList>
            <person name="Vijverberg K."/>
            <person name="Xiong W."/>
            <person name="Schranz E."/>
        </authorList>
    </citation>
    <scope>NUCLEOTIDE SEQUENCE</scope>
</reference>